<keyword evidence="4" id="KW-0309">Germination</keyword>
<evidence type="ECO:0000256" key="1">
    <source>
        <dbReference type="ARBA" id="ARBA00004141"/>
    </source>
</evidence>
<feature type="transmembrane region" description="Helical" evidence="8">
    <location>
        <begin position="12"/>
        <end position="32"/>
    </location>
</feature>
<keyword evidence="10" id="KW-1185">Reference proteome</keyword>
<feature type="transmembrane region" description="Helical" evidence="8">
    <location>
        <begin position="267"/>
        <end position="289"/>
    </location>
</feature>
<dbReference type="InterPro" id="IPR004761">
    <property type="entry name" value="Spore_GerAB"/>
</dbReference>
<accession>A0A0P9C8Y7</accession>
<reference evidence="9 10" key="1">
    <citation type="submission" date="2015-09" db="EMBL/GenBank/DDBJ databases">
        <title>Draft genome sequence of Alicyclobacillus ferrooxydans DSM 22381.</title>
        <authorList>
            <person name="Hemp J."/>
        </authorList>
    </citation>
    <scope>NUCLEOTIDE SEQUENCE [LARGE SCALE GENOMIC DNA]</scope>
    <source>
        <strain evidence="9 10">TC-34</strain>
    </source>
</reference>
<feature type="transmembrane region" description="Helical" evidence="8">
    <location>
        <begin position="332"/>
        <end position="356"/>
    </location>
</feature>
<name>A0A0P9C8Y7_9BACL</name>
<keyword evidence="5 8" id="KW-0812">Transmembrane</keyword>
<keyword evidence="7 8" id="KW-0472">Membrane</keyword>
<feature type="transmembrane region" description="Helical" evidence="8">
    <location>
        <begin position="38"/>
        <end position="56"/>
    </location>
</feature>
<organism evidence="9 10">
    <name type="scientific">Alicyclobacillus ferrooxydans</name>
    <dbReference type="NCBI Taxonomy" id="471514"/>
    <lineage>
        <taxon>Bacteria</taxon>
        <taxon>Bacillati</taxon>
        <taxon>Bacillota</taxon>
        <taxon>Bacilli</taxon>
        <taxon>Bacillales</taxon>
        <taxon>Alicyclobacillaceae</taxon>
        <taxon>Alicyclobacillus</taxon>
    </lineage>
</organism>
<evidence type="ECO:0000256" key="4">
    <source>
        <dbReference type="ARBA" id="ARBA00022544"/>
    </source>
</evidence>
<dbReference type="STRING" id="471514.AN477_20405"/>
<comment type="subcellular location">
    <subcellularLocation>
        <location evidence="1">Membrane</location>
        <topology evidence="1">Multi-pass membrane protein</topology>
    </subcellularLocation>
</comment>
<proteinExistence type="inferred from homology"/>
<sequence length="367" mass="40677">MNRVRVSNVQIITAIFGTTAAYGHFVYTGLVFRAVGRDAWFCLLLGVVIGTGILYMQTKLAQFFGRASLIQYTMSLFGRWAGSIVSWIYILFFCFVAGLTIQELSLFMGVIYPETPARFFLIFEFLLIAWVVRGGGEVVTRVIQLILPILVIVGLAAALFSMRDKDPSELLPLFDHSFMNFVHGTLIYVVMVCDLIVFGMYYSDVVDIDKLVKKGWIISVIAVLMFIGPTTGPIMVFGQKLAAALPYPTFAEIKYIHISGVFERMDIAAVLLWTMGAYVRASVYVLGATRAVAHLFNEQRETLYTLPVTVFVAGLSLSVLPNSREDIHQFLYSQYLLIALFVGLVLPLITVLLVLIRGKGVMAAGGG</sequence>
<dbReference type="AlphaFoldDB" id="A0A0P9C8Y7"/>
<dbReference type="RefSeq" id="WP_054971037.1">
    <property type="nucleotide sequence ID" value="NZ_LJCO01000091.1"/>
</dbReference>
<evidence type="ECO:0000313" key="9">
    <source>
        <dbReference type="EMBL" id="KPV41799.1"/>
    </source>
</evidence>
<feature type="transmembrane region" description="Helical" evidence="8">
    <location>
        <begin position="77"/>
        <end position="99"/>
    </location>
</feature>
<evidence type="ECO:0000256" key="5">
    <source>
        <dbReference type="ARBA" id="ARBA00022692"/>
    </source>
</evidence>
<feature type="transmembrane region" description="Helical" evidence="8">
    <location>
        <begin position="301"/>
        <end position="320"/>
    </location>
</feature>
<evidence type="ECO:0000256" key="3">
    <source>
        <dbReference type="ARBA" id="ARBA00022448"/>
    </source>
</evidence>
<evidence type="ECO:0000256" key="6">
    <source>
        <dbReference type="ARBA" id="ARBA00022989"/>
    </source>
</evidence>
<dbReference type="PANTHER" id="PTHR34975">
    <property type="entry name" value="SPORE GERMINATION PROTEIN A2"/>
    <property type="match status" value="1"/>
</dbReference>
<dbReference type="NCBIfam" id="TIGR00912">
    <property type="entry name" value="2A0309"/>
    <property type="match status" value="1"/>
</dbReference>
<keyword evidence="3" id="KW-0813">Transport</keyword>
<evidence type="ECO:0000256" key="2">
    <source>
        <dbReference type="ARBA" id="ARBA00007998"/>
    </source>
</evidence>
<dbReference type="Proteomes" id="UP000050482">
    <property type="component" value="Unassembled WGS sequence"/>
</dbReference>
<protein>
    <submittedName>
        <fullName evidence="9">Uncharacterized protein</fullName>
    </submittedName>
</protein>
<evidence type="ECO:0000313" key="10">
    <source>
        <dbReference type="Proteomes" id="UP000050482"/>
    </source>
</evidence>
<dbReference type="GO" id="GO:0009847">
    <property type="term" value="P:spore germination"/>
    <property type="evidence" value="ECO:0007669"/>
    <property type="project" value="InterPro"/>
</dbReference>
<feature type="transmembrane region" description="Helical" evidence="8">
    <location>
        <begin position="215"/>
        <end position="237"/>
    </location>
</feature>
<comment type="similarity">
    <text evidence="2">Belongs to the amino acid-polyamine-organocation (APC) superfamily. Spore germination protein (SGP) (TC 2.A.3.9) family.</text>
</comment>
<dbReference type="PATRIC" id="fig|471514.4.peg.3016"/>
<dbReference type="PANTHER" id="PTHR34975:SF2">
    <property type="entry name" value="SPORE GERMINATION PROTEIN A2"/>
    <property type="match status" value="1"/>
</dbReference>
<feature type="transmembrane region" description="Helical" evidence="8">
    <location>
        <begin position="119"/>
        <end position="135"/>
    </location>
</feature>
<feature type="transmembrane region" description="Helical" evidence="8">
    <location>
        <begin position="181"/>
        <end position="203"/>
    </location>
</feature>
<gene>
    <name evidence="9" type="ORF">AN477_20405</name>
</gene>
<dbReference type="GO" id="GO:0016020">
    <property type="term" value="C:membrane"/>
    <property type="evidence" value="ECO:0007669"/>
    <property type="project" value="UniProtKB-SubCell"/>
</dbReference>
<comment type="caution">
    <text evidence="9">The sequence shown here is derived from an EMBL/GenBank/DDBJ whole genome shotgun (WGS) entry which is preliminary data.</text>
</comment>
<keyword evidence="6 8" id="KW-1133">Transmembrane helix</keyword>
<dbReference type="Pfam" id="PF03845">
    <property type="entry name" value="Spore_permease"/>
    <property type="match status" value="1"/>
</dbReference>
<evidence type="ECO:0000256" key="7">
    <source>
        <dbReference type="ARBA" id="ARBA00023136"/>
    </source>
</evidence>
<dbReference type="EMBL" id="LJCO01000091">
    <property type="protein sequence ID" value="KPV41799.1"/>
    <property type="molecule type" value="Genomic_DNA"/>
</dbReference>
<evidence type="ECO:0000256" key="8">
    <source>
        <dbReference type="SAM" id="Phobius"/>
    </source>
</evidence>
<feature type="transmembrane region" description="Helical" evidence="8">
    <location>
        <begin position="142"/>
        <end position="161"/>
    </location>
</feature>